<sequence>MSKTMKRVLMTTLTAVLATGVMAGCSQKENPAGSSSPSPLASTAETKYPLQTNAKLKVFMGANKDIAQLVSNMGETPFMKELEKRTGVKLEFIHPTVGAEKDFFNTLIASGDLPDIFIGNMGDYPGGASAAEKDGVILSLNDILPKYAPNAWNLISKDKEMDKMVKTDTGKYLMFPSVRSELGKVFAGPLLRADWLKELNLPVPETIDEWYTVLKTFKEKKGATAAFGYEGKSTPALLRDVFLGAYKTDYAFYVDDKGKVQFGAATQEYKSFLTTFHKWYEEGLIDKDFPLTDANKLKSLIDQNKTGAFIGQSGGYIRSLLDKYKTSNPTFDLVGAKYPVLKKGDTPFSGQKDQKFNAPFSAVITAKSKNVEIAAKFLDYFFTPEGIQFSNFGIENTTYKLENGKPKFTEFVTSNPNKWTSTQVQAMYSSFNGFPAVELPEKIEQLNIYKQQTEALKVWAQTDADKHAFRDSVISHTEEESKIVAKYNEDVYKYAEQMFTKFVFGSESLDNYQKYLDQLKALGVDQLIKAKQDAYDRYMKR</sequence>
<dbReference type="AlphaFoldDB" id="A0AA96LKU1"/>
<evidence type="ECO:0000313" key="4">
    <source>
        <dbReference type="Proteomes" id="UP001304650"/>
    </source>
</evidence>
<dbReference type="Gene3D" id="3.40.190.10">
    <property type="entry name" value="Periplasmic binding protein-like II"/>
    <property type="match status" value="2"/>
</dbReference>
<keyword evidence="4" id="KW-1185">Reference proteome</keyword>
<gene>
    <name evidence="3" type="ORF">MJB10_17695</name>
</gene>
<organism evidence="3 4">
    <name type="scientific">Paenibacillus roseopurpureus</name>
    <dbReference type="NCBI Taxonomy" id="2918901"/>
    <lineage>
        <taxon>Bacteria</taxon>
        <taxon>Bacillati</taxon>
        <taxon>Bacillota</taxon>
        <taxon>Bacilli</taxon>
        <taxon>Bacillales</taxon>
        <taxon>Paenibacillaceae</taxon>
        <taxon>Paenibacillus</taxon>
    </lineage>
</organism>
<dbReference type="EMBL" id="CP130319">
    <property type="protein sequence ID" value="WNR42942.1"/>
    <property type="molecule type" value="Genomic_DNA"/>
</dbReference>
<accession>A0AA96LKU1</accession>
<reference evidence="3" key="1">
    <citation type="submission" date="2022-02" db="EMBL/GenBank/DDBJ databases">
        <title>Paenibacillus sp. MBLB1832 Whole Genome Shotgun Sequencing.</title>
        <authorList>
            <person name="Hwang C.Y."/>
            <person name="Cho E.-S."/>
            <person name="Seo M.-J."/>
        </authorList>
    </citation>
    <scope>NUCLEOTIDE SEQUENCE</scope>
    <source>
        <strain evidence="3">MBLB1832</strain>
    </source>
</reference>
<dbReference type="PANTHER" id="PTHR43649">
    <property type="entry name" value="ARABINOSE-BINDING PROTEIN-RELATED"/>
    <property type="match status" value="1"/>
</dbReference>
<dbReference type="PROSITE" id="PS51257">
    <property type="entry name" value="PROKAR_LIPOPROTEIN"/>
    <property type="match status" value="1"/>
</dbReference>
<evidence type="ECO:0000313" key="3">
    <source>
        <dbReference type="EMBL" id="WNR42942.1"/>
    </source>
</evidence>
<name>A0AA96LKU1_9BACL</name>
<evidence type="ECO:0000256" key="2">
    <source>
        <dbReference type="SAM" id="SignalP"/>
    </source>
</evidence>
<proteinExistence type="predicted"/>
<dbReference type="KEGG" id="proo:MJB10_17695"/>
<evidence type="ECO:0000256" key="1">
    <source>
        <dbReference type="ARBA" id="ARBA00022729"/>
    </source>
</evidence>
<protein>
    <submittedName>
        <fullName evidence="3">Extracellular solute-binding protein</fullName>
    </submittedName>
</protein>
<feature type="signal peptide" evidence="2">
    <location>
        <begin position="1"/>
        <end position="23"/>
    </location>
</feature>
<feature type="chain" id="PRO_5041690298" evidence="2">
    <location>
        <begin position="24"/>
        <end position="541"/>
    </location>
</feature>
<dbReference type="RefSeq" id="WP_314796796.1">
    <property type="nucleotide sequence ID" value="NZ_CP130319.1"/>
</dbReference>
<keyword evidence="1 2" id="KW-0732">Signal</keyword>
<dbReference type="SUPFAM" id="SSF53850">
    <property type="entry name" value="Periplasmic binding protein-like II"/>
    <property type="match status" value="1"/>
</dbReference>
<dbReference type="InterPro" id="IPR050490">
    <property type="entry name" value="Bact_solute-bd_prot1"/>
</dbReference>
<dbReference type="PANTHER" id="PTHR43649:SF33">
    <property type="entry name" value="POLYGALACTURONAN_RHAMNOGALACTURONAN-BINDING PROTEIN YTCQ"/>
    <property type="match status" value="1"/>
</dbReference>
<dbReference type="Proteomes" id="UP001304650">
    <property type="component" value="Chromosome"/>
</dbReference>